<dbReference type="EMBL" id="JAVFWL010000006">
    <property type="protein sequence ID" value="KAK6761173.1"/>
    <property type="molecule type" value="Genomic_DNA"/>
</dbReference>
<keyword evidence="2" id="KW-1185">Reference proteome</keyword>
<accession>A0ABR1EEZ9</accession>
<dbReference type="Proteomes" id="UP001303046">
    <property type="component" value="Unassembled WGS sequence"/>
</dbReference>
<gene>
    <name evidence="1" type="primary">Necator_chrX.g22458</name>
    <name evidence="1" type="ORF">RB195_022295</name>
</gene>
<evidence type="ECO:0000313" key="2">
    <source>
        <dbReference type="Proteomes" id="UP001303046"/>
    </source>
</evidence>
<name>A0ABR1EEZ9_NECAM</name>
<evidence type="ECO:0000313" key="1">
    <source>
        <dbReference type="EMBL" id="KAK6761173.1"/>
    </source>
</evidence>
<reference evidence="1 2" key="1">
    <citation type="submission" date="2023-08" db="EMBL/GenBank/DDBJ databases">
        <title>A Necator americanus chromosomal reference genome.</title>
        <authorList>
            <person name="Ilik V."/>
            <person name="Petrzelkova K.J."/>
            <person name="Pardy F."/>
            <person name="Fuh T."/>
            <person name="Niatou-Singa F.S."/>
            <person name="Gouil Q."/>
            <person name="Baker L."/>
            <person name="Ritchie M.E."/>
            <person name="Jex A.R."/>
            <person name="Gazzola D."/>
            <person name="Li H."/>
            <person name="Toshio Fujiwara R."/>
            <person name="Zhan B."/>
            <person name="Aroian R.V."/>
            <person name="Pafco B."/>
            <person name="Schwarz E.M."/>
        </authorList>
    </citation>
    <scope>NUCLEOTIDE SEQUENCE [LARGE SCALE GENOMIC DNA]</scope>
    <source>
        <strain evidence="1 2">Aroian</strain>
        <tissue evidence="1">Whole animal</tissue>
    </source>
</reference>
<comment type="caution">
    <text evidence="1">The sequence shown here is derived from an EMBL/GenBank/DDBJ whole genome shotgun (WGS) entry which is preliminary data.</text>
</comment>
<evidence type="ECO:0008006" key="3">
    <source>
        <dbReference type="Google" id="ProtNLM"/>
    </source>
</evidence>
<proteinExistence type="predicted"/>
<protein>
    <recommendedName>
        <fullName evidence="3">Reverse transcriptase domain-containing protein</fullName>
    </recommendedName>
</protein>
<organism evidence="1 2">
    <name type="scientific">Necator americanus</name>
    <name type="common">Human hookworm</name>
    <dbReference type="NCBI Taxonomy" id="51031"/>
    <lineage>
        <taxon>Eukaryota</taxon>
        <taxon>Metazoa</taxon>
        <taxon>Ecdysozoa</taxon>
        <taxon>Nematoda</taxon>
        <taxon>Chromadorea</taxon>
        <taxon>Rhabditida</taxon>
        <taxon>Rhabditina</taxon>
        <taxon>Rhabditomorpha</taxon>
        <taxon>Strongyloidea</taxon>
        <taxon>Ancylostomatidae</taxon>
        <taxon>Bunostominae</taxon>
        <taxon>Necator</taxon>
    </lineage>
</organism>
<sequence length="122" mass="13932">MQSTFAEFEAAFDSLHRGRLLNALCADGVPEKFVRLLDDMDQLDQQITAVRTPTGCTTPFEWCTLKNNGSYEKDIQQRYATAIFAFNSLTKCLWSTSIANELKLRIYLSAIRSIMMYGSETW</sequence>